<proteinExistence type="predicted"/>
<name>A0A2X3EUW6_KLEPN</name>
<reference evidence="1 2" key="1">
    <citation type="submission" date="2018-06" db="EMBL/GenBank/DDBJ databases">
        <authorList>
            <consortium name="Pathogen Informatics"/>
            <person name="Doyle S."/>
        </authorList>
    </citation>
    <scope>NUCLEOTIDE SEQUENCE [LARGE SCALE GENOMIC DNA]</scope>
    <source>
        <strain evidence="1 2">NCTC9128</strain>
    </source>
</reference>
<dbReference type="Proteomes" id="UP000251088">
    <property type="component" value="Unassembled WGS sequence"/>
</dbReference>
<gene>
    <name evidence="1" type="ORF">NCTC9128_04095</name>
</gene>
<dbReference type="EMBL" id="UAWN01000012">
    <property type="protein sequence ID" value="SQC16119.1"/>
    <property type="molecule type" value="Genomic_DNA"/>
</dbReference>
<protein>
    <submittedName>
        <fullName evidence="1">Uncharacterized protein</fullName>
    </submittedName>
</protein>
<evidence type="ECO:0000313" key="2">
    <source>
        <dbReference type="Proteomes" id="UP000251088"/>
    </source>
</evidence>
<accession>A0A2X3EUW6</accession>
<evidence type="ECO:0000313" key="1">
    <source>
        <dbReference type="EMBL" id="SQC16119.1"/>
    </source>
</evidence>
<organism evidence="1 2">
    <name type="scientific">Klebsiella pneumoniae</name>
    <dbReference type="NCBI Taxonomy" id="573"/>
    <lineage>
        <taxon>Bacteria</taxon>
        <taxon>Pseudomonadati</taxon>
        <taxon>Pseudomonadota</taxon>
        <taxon>Gammaproteobacteria</taxon>
        <taxon>Enterobacterales</taxon>
        <taxon>Enterobacteriaceae</taxon>
        <taxon>Klebsiella/Raoultella group</taxon>
        <taxon>Klebsiella</taxon>
        <taxon>Klebsiella pneumoniae complex</taxon>
    </lineage>
</organism>
<dbReference type="AlphaFoldDB" id="A0A2X3EUW6"/>
<sequence length="133" mass="15581">MVRRSPGQDVVGRHHQRTRFQLGFQRQRYVNSHLVTIEVGVVCRTNQRVQLDGFTFDQNRFECLNTQTVQGWRTVQQDRVFADNFVQDIPNDSFFALNHLLSGFDGGGQATQFQLAVDERFEQLQRHFFGRPH</sequence>